<dbReference type="InterPro" id="IPR011009">
    <property type="entry name" value="Kinase-like_dom_sf"/>
</dbReference>
<dbReference type="PANTHER" id="PTHR43289">
    <property type="entry name" value="MITOGEN-ACTIVATED PROTEIN KINASE KINASE KINASE 20-RELATED"/>
    <property type="match status" value="1"/>
</dbReference>
<feature type="binding site" evidence="5">
    <location>
        <position position="70"/>
    </location>
    <ligand>
        <name>ATP</name>
        <dbReference type="ChEBI" id="CHEBI:30616"/>
    </ligand>
</feature>
<dbReference type="CDD" id="cd14014">
    <property type="entry name" value="STKc_PknB_like"/>
    <property type="match status" value="1"/>
</dbReference>
<dbReference type="InterPro" id="IPR002372">
    <property type="entry name" value="PQQ_rpt_dom"/>
</dbReference>
<dbReference type="GO" id="GO:0004674">
    <property type="term" value="F:protein serine/threonine kinase activity"/>
    <property type="evidence" value="ECO:0007669"/>
    <property type="project" value="TreeGrafter"/>
</dbReference>
<reference evidence="8" key="1">
    <citation type="submission" date="2016-01" db="EMBL/GenBank/DDBJ databases">
        <authorList>
            <person name="Mcilroy J.S."/>
            <person name="Karst M S."/>
            <person name="Albertsen M."/>
        </authorList>
    </citation>
    <scope>NUCLEOTIDE SEQUENCE</scope>
    <source>
        <strain evidence="8">Cfx-K</strain>
    </source>
</reference>
<dbReference type="SMART" id="SM00220">
    <property type="entry name" value="S_TKc"/>
    <property type="match status" value="1"/>
</dbReference>
<dbReference type="InterPro" id="IPR015943">
    <property type="entry name" value="WD40/YVTN_repeat-like_dom_sf"/>
</dbReference>
<protein>
    <recommendedName>
        <fullName evidence="7">Protein kinase domain-containing protein</fullName>
    </recommendedName>
</protein>
<proteinExistence type="predicted"/>
<keyword evidence="9" id="KW-1185">Reference proteome</keyword>
<keyword evidence="2 5" id="KW-0547">Nucleotide-binding</keyword>
<evidence type="ECO:0000313" key="9">
    <source>
        <dbReference type="Proteomes" id="UP000215027"/>
    </source>
</evidence>
<dbReference type="OrthoDB" id="155383at2"/>
<accession>A0A160T6M5</accession>
<dbReference type="InterPro" id="IPR017441">
    <property type="entry name" value="Protein_kinase_ATP_BS"/>
</dbReference>
<evidence type="ECO:0000256" key="1">
    <source>
        <dbReference type="ARBA" id="ARBA00022679"/>
    </source>
</evidence>
<dbReference type="GO" id="GO:0005524">
    <property type="term" value="F:ATP binding"/>
    <property type="evidence" value="ECO:0007669"/>
    <property type="project" value="UniProtKB-UniRule"/>
</dbReference>
<dbReference type="Proteomes" id="UP000215027">
    <property type="component" value="Chromosome I"/>
</dbReference>
<evidence type="ECO:0000313" key="8">
    <source>
        <dbReference type="EMBL" id="CUS04460.2"/>
    </source>
</evidence>
<dbReference type="PANTHER" id="PTHR43289:SF34">
    <property type="entry name" value="SERINE_THREONINE-PROTEIN KINASE YBDM-RELATED"/>
    <property type="match status" value="1"/>
</dbReference>
<feature type="compositionally biased region" description="Polar residues" evidence="6">
    <location>
        <begin position="11"/>
        <end position="26"/>
    </location>
</feature>
<dbReference type="KEGG" id="pbf:CFX0092_A2582"/>
<dbReference type="Gene3D" id="2.130.10.10">
    <property type="entry name" value="YVTN repeat-like/Quinoprotein amine dehydrogenase"/>
    <property type="match status" value="2"/>
</dbReference>
<keyword evidence="4 5" id="KW-0067">ATP-binding</keyword>
<dbReference type="SUPFAM" id="SSF56112">
    <property type="entry name" value="Protein kinase-like (PK-like)"/>
    <property type="match status" value="1"/>
</dbReference>
<dbReference type="PROSITE" id="PS50011">
    <property type="entry name" value="PROTEIN_KINASE_DOM"/>
    <property type="match status" value="1"/>
</dbReference>
<evidence type="ECO:0000256" key="4">
    <source>
        <dbReference type="ARBA" id="ARBA00022840"/>
    </source>
</evidence>
<evidence type="ECO:0000259" key="7">
    <source>
        <dbReference type="PROSITE" id="PS50011"/>
    </source>
</evidence>
<evidence type="ECO:0000256" key="2">
    <source>
        <dbReference type="ARBA" id="ARBA00022741"/>
    </source>
</evidence>
<dbReference type="Pfam" id="PF13360">
    <property type="entry name" value="PQQ_2"/>
    <property type="match status" value="2"/>
</dbReference>
<dbReference type="InterPro" id="IPR000719">
    <property type="entry name" value="Prot_kinase_dom"/>
</dbReference>
<dbReference type="AlphaFoldDB" id="A0A160T6M5"/>
<gene>
    <name evidence="8" type="ORF">CFX0092_A2582</name>
</gene>
<feature type="domain" description="Protein kinase" evidence="7">
    <location>
        <begin position="38"/>
        <end position="294"/>
    </location>
</feature>
<evidence type="ECO:0000256" key="5">
    <source>
        <dbReference type="PROSITE-ProRule" id="PRU10141"/>
    </source>
</evidence>
<dbReference type="SMART" id="SM00564">
    <property type="entry name" value="PQQ"/>
    <property type="match status" value="7"/>
</dbReference>
<name>A0A160T6M5_9CHLR</name>
<keyword evidence="3" id="KW-0418">Kinase</keyword>
<evidence type="ECO:0000256" key="6">
    <source>
        <dbReference type="SAM" id="MobiDB-lite"/>
    </source>
</evidence>
<dbReference type="Pfam" id="PF00069">
    <property type="entry name" value="Pkinase"/>
    <property type="match status" value="1"/>
</dbReference>
<keyword evidence="1" id="KW-0808">Transferase</keyword>
<feature type="region of interest" description="Disordered" evidence="6">
    <location>
        <begin position="1"/>
        <end position="26"/>
    </location>
</feature>
<dbReference type="Gene3D" id="3.30.200.20">
    <property type="entry name" value="Phosphorylase Kinase, domain 1"/>
    <property type="match status" value="1"/>
</dbReference>
<organism evidence="8 9">
    <name type="scientific">Candidatus Promineifilum breve</name>
    <dbReference type="NCBI Taxonomy" id="1806508"/>
    <lineage>
        <taxon>Bacteria</taxon>
        <taxon>Bacillati</taxon>
        <taxon>Chloroflexota</taxon>
        <taxon>Ardenticatenia</taxon>
        <taxon>Candidatus Promineifilales</taxon>
        <taxon>Candidatus Promineifilaceae</taxon>
        <taxon>Candidatus Promineifilum</taxon>
    </lineage>
</organism>
<dbReference type="EMBL" id="LN890655">
    <property type="protein sequence ID" value="CUS04460.2"/>
    <property type="molecule type" value="Genomic_DNA"/>
</dbReference>
<dbReference type="PROSITE" id="PS00107">
    <property type="entry name" value="PROTEIN_KINASE_ATP"/>
    <property type="match status" value="1"/>
</dbReference>
<sequence>MEFGTREMPSKPQSGESKPLNTRDGQGLQSGAVLQGRYMVLGGLGAGGFSSVYRARDLRFPSVTRLCAVKEMLIGTVDPEMRELTIKSFEREASMLAMLNHPAIPDIFDYFTDGNRSYLVLEFVPGQNLQQWLDETDEYLDEPKALDWALQVCDALAYLHSQKPQPIVFRDLKPSNIMIDPYNHIRLIDFGIAKLFEANQDKGTMIGTAGYTPPEQYRGEATPAADVYGLGATLHHLLTRQDPRQETPFTFHERPIRAANPGITRAFEAIIMRCLAYDPKDRFPDAMALREALLVLSESGGDETDLDRLGPMDSGRGFATTDGVGAPTIALKAGISQVKPLWVFRCEDEIRTRPAIAKGIVFAGAYDNNLYAVTADKGEFLWKYPTGGGIGGSPTVHEDAVMVGSADHSIYSLQLRKGRLNWQFKAEGPIYSTPTVRFDHVFFGADDGFFYVVNVMRGQLYWKTNIYSPVRSTPYVSDELVHFGTEGGQILGLELGTGKPKWQTKAQRAVTSSPRVADDILYVGSSDGAVYAMDASSGWPIWRFATKGPVVSTPTLFEESLFIGSADGHLYAIDITRGRQLWAFPTNGQVIAAPAIWGNTVYFGSTDGSIYGVSARRGELQWRFDAGSPIIGSPTILNGVIYVGATDHCLYALPI</sequence>
<evidence type="ECO:0000256" key="3">
    <source>
        <dbReference type="ARBA" id="ARBA00022777"/>
    </source>
</evidence>
<dbReference type="InterPro" id="IPR018391">
    <property type="entry name" value="PQQ_b-propeller_rpt"/>
</dbReference>
<dbReference type="InterPro" id="IPR011047">
    <property type="entry name" value="Quinoprotein_ADH-like_sf"/>
</dbReference>
<dbReference type="SUPFAM" id="SSF50998">
    <property type="entry name" value="Quinoprotein alcohol dehydrogenase-like"/>
    <property type="match status" value="1"/>
</dbReference>
<dbReference type="Gene3D" id="1.10.510.10">
    <property type="entry name" value="Transferase(Phosphotransferase) domain 1"/>
    <property type="match status" value="1"/>
</dbReference>